<dbReference type="SMART" id="SM01419">
    <property type="entry name" value="Thiol-ester_cl"/>
    <property type="match status" value="1"/>
</dbReference>
<protein>
    <submittedName>
        <fullName evidence="8">UPF0192 protein</fullName>
    </submittedName>
</protein>
<dbReference type="RefSeq" id="WP_151966467.1">
    <property type="nucleotide sequence ID" value="NZ_AP019860.1"/>
</dbReference>
<dbReference type="InterPro" id="IPR002890">
    <property type="entry name" value="MG2"/>
</dbReference>
<dbReference type="SUPFAM" id="SSF48239">
    <property type="entry name" value="Terpenoid cyclases/Protein prenyltransferases"/>
    <property type="match status" value="1"/>
</dbReference>
<dbReference type="Pfam" id="PF07677">
    <property type="entry name" value="A2M_recep"/>
    <property type="match status" value="1"/>
</dbReference>
<comment type="similarity">
    <text evidence="1">Belongs to the protease inhibitor I39 (alpha-2-macroglobulin) family. Bacterial alpha-2-macroglobulin subfamily.</text>
</comment>
<feature type="transmembrane region" description="Helical" evidence="5">
    <location>
        <begin position="679"/>
        <end position="700"/>
    </location>
</feature>
<evidence type="ECO:0000259" key="7">
    <source>
        <dbReference type="SMART" id="SM01361"/>
    </source>
</evidence>
<dbReference type="SMART" id="SM01361">
    <property type="entry name" value="A2M_recep"/>
    <property type="match status" value="1"/>
</dbReference>
<sequence>MKTFKITGILLGVVVLLLTIVAVLRPQGHRVTIVCNNTFIQGEQGNISICVTNLSNSIPVAGVKVRVDIDKAPQLFAEKMTSDQGFVNVLFDTTRVPCGIATLSVTATKNEETLHKSSFVIEVKSAQKLEIFTDKPIYQPGQTMHVRVLATEKLSGRPAPQQKIQLEVHDPKDNIICRKQLTASDFGIAWKAIAFAKQIIPGEYVIHASINEDSVTRKVQIQEYQLPRFTTDMDYTFRHNHSGYTIKGAFSVSHITGKKIASPSVKAQMTFMQEGIEKSKSLTLKKVDAKYHFTCDVWHRITSSKLIVEVADGSGHMEKITRKLHKSYGFGGYPITVYVVPESQHFDTEKLNTFFVYAFDRSGSPVQCNVYVACSDEGKQCRTNAFGLAEVQLRVDRPRYTQIFIEAWFDGQNNSAFLSKFVVGRPYYSGHSSKHNKFRLSTRVCQSGETIYAYFDNYNPRRGAYCIRLLHNNVALPTQIVGGKKVAIPIPEGLYGTLTLQSVFIDHESGENYLSEELVTVGQRQFLNIKTQLDQDEYRPGTTAKLSIQVENRKTKEPEQVAVSLNIIDRSVMEMFARIVANQTIALSPADQLLYNLQKCTDKELGNLAVRARQAFIKYERLHQEDQQEKTLQIIDDGVYEIWRSQKRQSDYTVMIIWCSIFIVFAYLVGLAIARSPKFVAFLITICVIGLLAAMLLPALSQVSEKAYQRKNPQNQINANIVPKHVRQHFPETLYFNPQIITDENGRVDVEIPIADSITTYNIETQAISAEGLRGKNDSELNVFQPFFIALNTPSSFMQNDEMQIGVAIYNHLKDEQKIIVGLQQQSWFEIVGKTQREVTVDKEGVAHFTLRVLQAGKHSLTAVAQLANKSFDDGVRRVITVVPDGKLTTKALNGKLQKNVSHRITVPEDAMQNQVLIKYYPKTTSVVVEGLESMLRTPHGCFEQTSSTSYPNVLILQYLRKIGFKKAQVRAHRLVGLGYQRVISFECSQGGFEWYGRNPGVLWLTAYGIQQLHATSKVHVVDANILERCYHFIEKQQKFDGSWKNPQLTAYITWSLCEAGMSQRKAVKKAFVYWQKQRAKVSDTYTMALLANAYAFANKQYECAEILKELMRRSQRKGKTMYWQGQSTLTRAYGRAANVETTALVAYAILHGKFKANLTPILDYLVKERDANGIWGSTHATILALKTLIASEVDRKPSFSEMALDIVVNGQKVGYWVASLENYDVVKQLDVSKWLKNGDNKIELRCSANSEALYQISQKYYAPWGKEKLRNIDFSLTYDNQNVKLGSSIVATASVKYRGKKNAESLMVELGIPSGFSVGNAVFEKLVKEQLIDHYELQENKVVLYVGELSSTSQLTFNYELRSEAPLKVKTPTSVAYEYYEPTIRAQVSSVQLTVTK</sequence>
<dbReference type="InterPro" id="IPR050473">
    <property type="entry name" value="A2M/Complement_sys"/>
</dbReference>
<dbReference type="SUPFAM" id="SSF49410">
    <property type="entry name" value="Alpha-macroglobulin receptor domain"/>
    <property type="match status" value="1"/>
</dbReference>
<dbReference type="SMART" id="SM01360">
    <property type="entry name" value="A2M"/>
    <property type="match status" value="1"/>
</dbReference>
<feature type="transmembrane region" description="Helical" evidence="5">
    <location>
        <begin position="652"/>
        <end position="673"/>
    </location>
</feature>
<dbReference type="Proteomes" id="UP000326354">
    <property type="component" value="Chromosome"/>
</dbReference>
<dbReference type="InterPro" id="IPR008930">
    <property type="entry name" value="Terpenoid_cyclase/PrenylTrfase"/>
</dbReference>
<evidence type="ECO:0000256" key="3">
    <source>
        <dbReference type="ARBA" id="ARBA00022966"/>
    </source>
</evidence>
<dbReference type="Gene3D" id="2.60.40.1930">
    <property type="match status" value="1"/>
</dbReference>
<dbReference type="Pfam" id="PF01835">
    <property type="entry name" value="MG2"/>
    <property type="match status" value="1"/>
</dbReference>
<proteinExistence type="inferred from homology"/>
<dbReference type="GO" id="GO:0004866">
    <property type="term" value="F:endopeptidase inhibitor activity"/>
    <property type="evidence" value="ECO:0007669"/>
    <property type="project" value="InterPro"/>
</dbReference>
<keyword evidence="5" id="KW-0472">Membrane</keyword>
<dbReference type="GO" id="GO:0005615">
    <property type="term" value="C:extracellular space"/>
    <property type="evidence" value="ECO:0007669"/>
    <property type="project" value="InterPro"/>
</dbReference>
<dbReference type="KEGG" id="uam:UABAM_00559"/>
<evidence type="ECO:0000313" key="9">
    <source>
        <dbReference type="Proteomes" id="UP000326354"/>
    </source>
</evidence>
<feature type="domain" description="Alpha-2-macroglobulin" evidence="6">
    <location>
        <begin position="733"/>
        <end position="823"/>
    </location>
</feature>
<dbReference type="Gene3D" id="2.60.40.10">
    <property type="entry name" value="Immunoglobulins"/>
    <property type="match status" value="1"/>
</dbReference>
<evidence type="ECO:0000313" key="8">
    <source>
        <dbReference type="EMBL" id="BBM82216.1"/>
    </source>
</evidence>
<dbReference type="Gene3D" id="1.50.10.20">
    <property type="match status" value="1"/>
</dbReference>
<dbReference type="InterPro" id="IPR036595">
    <property type="entry name" value="A-macroglobulin_rcpt-bd_sf"/>
</dbReference>
<keyword evidence="4" id="KW-1015">Disulfide bond</keyword>
<dbReference type="InterPro" id="IPR009048">
    <property type="entry name" value="A-macroglobulin_rcpt-bd"/>
</dbReference>
<keyword evidence="5" id="KW-1133">Transmembrane helix</keyword>
<keyword evidence="9" id="KW-1185">Reference proteome</keyword>
<organism evidence="8 9">
    <name type="scientific">Uabimicrobium amorphum</name>
    <dbReference type="NCBI Taxonomy" id="2596890"/>
    <lineage>
        <taxon>Bacteria</taxon>
        <taxon>Pseudomonadati</taxon>
        <taxon>Planctomycetota</taxon>
        <taxon>Candidatus Uabimicrobiia</taxon>
        <taxon>Candidatus Uabimicrobiales</taxon>
        <taxon>Candidatus Uabimicrobiaceae</taxon>
        <taxon>Candidatus Uabimicrobium</taxon>
    </lineage>
</organism>
<dbReference type="Gene3D" id="2.60.40.690">
    <property type="entry name" value="Alpha-macroglobulin, receptor-binding domain"/>
    <property type="match status" value="1"/>
</dbReference>
<dbReference type="InterPro" id="IPR011626">
    <property type="entry name" value="Alpha-macroglobulin_TED"/>
</dbReference>
<dbReference type="InterPro" id="IPR013783">
    <property type="entry name" value="Ig-like_fold"/>
</dbReference>
<evidence type="ECO:0000256" key="1">
    <source>
        <dbReference type="ARBA" id="ARBA00010556"/>
    </source>
</evidence>
<dbReference type="InterPro" id="IPR047565">
    <property type="entry name" value="Alpha-macroglob_thiol-ester_cl"/>
</dbReference>
<evidence type="ECO:0000256" key="2">
    <source>
        <dbReference type="ARBA" id="ARBA00022729"/>
    </source>
</evidence>
<dbReference type="CDD" id="cd02891">
    <property type="entry name" value="A2M_like"/>
    <property type="match status" value="1"/>
</dbReference>
<reference evidence="8 9" key="1">
    <citation type="submission" date="2019-08" db="EMBL/GenBank/DDBJ databases">
        <title>Complete genome sequence of Candidatus Uab amorphum.</title>
        <authorList>
            <person name="Shiratori T."/>
            <person name="Suzuki S."/>
            <person name="Kakizawa Y."/>
            <person name="Ishida K."/>
        </authorList>
    </citation>
    <scope>NUCLEOTIDE SEQUENCE [LARGE SCALE GENOMIC DNA]</scope>
    <source>
        <strain evidence="8 9">SRT547</strain>
    </source>
</reference>
<dbReference type="EMBL" id="AP019860">
    <property type="protein sequence ID" value="BBM82216.1"/>
    <property type="molecule type" value="Genomic_DNA"/>
</dbReference>
<dbReference type="OrthoDB" id="97821at2"/>
<dbReference type="PANTHER" id="PTHR11412">
    <property type="entry name" value="MACROGLOBULIN / COMPLEMENT"/>
    <property type="match status" value="1"/>
</dbReference>
<keyword evidence="5" id="KW-0812">Transmembrane</keyword>
<dbReference type="PANTHER" id="PTHR11412:SF136">
    <property type="entry name" value="CD109 ANTIGEN"/>
    <property type="match status" value="1"/>
</dbReference>
<dbReference type="SUPFAM" id="SSF49785">
    <property type="entry name" value="Galactose-binding domain-like"/>
    <property type="match status" value="1"/>
</dbReference>
<dbReference type="InterPro" id="IPR001599">
    <property type="entry name" value="Macroglobln_a2"/>
</dbReference>
<evidence type="ECO:0000259" key="6">
    <source>
        <dbReference type="SMART" id="SM01360"/>
    </source>
</evidence>
<dbReference type="Pfam" id="PF00207">
    <property type="entry name" value="A2M"/>
    <property type="match status" value="1"/>
</dbReference>
<feature type="domain" description="Alpha-macroglobulin receptor-binding" evidence="7">
    <location>
        <begin position="1304"/>
        <end position="1391"/>
    </location>
</feature>
<dbReference type="Gene3D" id="2.20.130.20">
    <property type="match status" value="1"/>
</dbReference>
<dbReference type="Pfam" id="PF07678">
    <property type="entry name" value="TED_complement"/>
    <property type="match status" value="1"/>
</dbReference>
<gene>
    <name evidence="8" type="ORF">UABAM_00559</name>
</gene>
<dbReference type="InterPro" id="IPR008979">
    <property type="entry name" value="Galactose-bd-like_sf"/>
</dbReference>
<evidence type="ECO:0000256" key="5">
    <source>
        <dbReference type="SAM" id="Phobius"/>
    </source>
</evidence>
<keyword evidence="3" id="KW-0882">Thioester bond</keyword>
<accession>A0A5S9IIR7</accession>
<evidence type="ECO:0000256" key="4">
    <source>
        <dbReference type="ARBA" id="ARBA00023157"/>
    </source>
</evidence>
<feature type="transmembrane region" description="Helical" evidence="5">
    <location>
        <begin position="6"/>
        <end position="24"/>
    </location>
</feature>
<keyword evidence="2" id="KW-0732">Signal</keyword>
<name>A0A5S9IIR7_UABAM</name>